<dbReference type="GO" id="GO:0006235">
    <property type="term" value="P:dTTP biosynthetic process"/>
    <property type="evidence" value="ECO:0007669"/>
    <property type="project" value="UniProtKB-UniRule"/>
</dbReference>
<keyword evidence="13" id="KW-1185">Reference proteome</keyword>
<accession>A0A7K0BR01</accession>
<dbReference type="EMBL" id="WEGH01000001">
    <property type="protein sequence ID" value="MQY03589.1"/>
    <property type="molecule type" value="Genomic_DNA"/>
</dbReference>
<dbReference type="CDD" id="cd01672">
    <property type="entry name" value="TMPK"/>
    <property type="match status" value="1"/>
</dbReference>
<dbReference type="PANTHER" id="PTHR10344">
    <property type="entry name" value="THYMIDYLATE KINASE"/>
    <property type="match status" value="1"/>
</dbReference>
<dbReference type="RefSeq" id="WP_153531477.1">
    <property type="nucleotide sequence ID" value="NZ_WEGH01000001.1"/>
</dbReference>
<evidence type="ECO:0000256" key="3">
    <source>
        <dbReference type="ARBA" id="ARBA00017144"/>
    </source>
</evidence>
<dbReference type="PANTHER" id="PTHR10344:SF4">
    <property type="entry name" value="UMP-CMP KINASE 2, MITOCHONDRIAL"/>
    <property type="match status" value="1"/>
</dbReference>
<evidence type="ECO:0000256" key="1">
    <source>
        <dbReference type="ARBA" id="ARBA00009776"/>
    </source>
</evidence>
<evidence type="ECO:0000313" key="12">
    <source>
        <dbReference type="EMBL" id="MQY03589.1"/>
    </source>
</evidence>
<dbReference type="HAMAP" id="MF_00165">
    <property type="entry name" value="Thymidylate_kinase"/>
    <property type="match status" value="1"/>
</dbReference>
<keyword evidence="7 10" id="KW-0418">Kinase</keyword>
<evidence type="ECO:0000256" key="2">
    <source>
        <dbReference type="ARBA" id="ARBA00012980"/>
    </source>
</evidence>
<evidence type="ECO:0000256" key="6">
    <source>
        <dbReference type="ARBA" id="ARBA00022741"/>
    </source>
</evidence>
<keyword evidence="6 10" id="KW-0547">Nucleotide-binding</keyword>
<evidence type="ECO:0000313" key="13">
    <source>
        <dbReference type="Proteomes" id="UP000487268"/>
    </source>
</evidence>
<evidence type="ECO:0000256" key="9">
    <source>
        <dbReference type="ARBA" id="ARBA00048743"/>
    </source>
</evidence>
<name>A0A7K0BR01_9ACTN</name>
<comment type="similarity">
    <text evidence="1 10">Belongs to the thymidylate kinase family.</text>
</comment>
<dbReference type="InterPro" id="IPR018094">
    <property type="entry name" value="Thymidylate_kinase"/>
</dbReference>
<dbReference type="SUPFAM" id="SSF52540">
    <property type="entry name" value="P-loop containing nucleoside triphosphate hydrolases"/>
    <property type="match status" value="1"/>
</dbReference>
<organism evidence="12 13">
    <name type="scientific">Actinomadura macrotermitis</name>
    <dbReference type="NCBI Taxonomy" id="2585200"/>
    <lineage>
        <taxon>Bacteria</taxon>
        <taxon>Bacillati</taxon>
        <taxon>Actinomycetota</taxon>
        <taxon>Actinomycetes</taxon>
        <taxon>Streptosporangiales</taxon>
        <taxon>Thermomonosporaceae</taxon>
        <taxon>Actinomadura</taxon>
    </lineage>
</organism>
<feature type="domain" description="Thymidylate kinase-like" evidence="11">
    <location>
        <begin position="22"/>
        <end position="159"/>
    </location>
</feature>
<dbReference type="Gene3D" id="3.40.50.300">
    <property type="entry name" value="P-loop containing nucleotide triphosphate hydrolases"/>
    <property type="match status" value="1"/>
</dbReference>
<dbReference type="Pfam" id="PF02223">
    <property type="entry name" value="Thymidylate_kin"/>
    <property type="match status" value="1"/>
</dbReference>
<keyword evidence="5 10" id="KW-0545">Nucleotide biosynthesis</keyword>
<dbReference type="GO" id="GO:0006227">
    <property type="term" value="P:dUDP biosynthetic process"/>
    <property type="evidence" value="ECO:0007669"/>
    <property type="project" value="TreeGrafter"/>
</dbReference>
<dbReference type="GO" id="GO:0004798">
    <property type="term" value="F:dTMP kinase activity"/>
    <property type="evidence" value="ECO:0007669"/>
    <property type="project" value="UniProtKB-UniRule"/>
</dbReference>
<dbReference type="EC" id="2.7.4.9" evidence="2 10"/>
<dbReference type="Proteomes" id="UP000487268">
    <property type="component" value="Unassembled WGS sequence"/>
</dbReference>
<dbReference type="OrthoDB" id="4549048at2"/>
<evidence type="ECO:0000256" key="5">
    <source>
        <dbReference type="ARBA" id="ARBA00022727"/>
    </source>
</evidence>
<comment type="catalytic activity">
    <reaction evidence="9 10">
        <text>dTMP + ATP = dTDP + ADP</text>
        <dbReference type="Rhea" id="RHEA:13517"/>
        <dbReference type="ChEBI" id="CHEBI:30616"/>
        <dbReference type="ChEBI" id="CHEBI:58369"/>
        <dbReference type="ChEBI" id="CHEBI:63528"/>
        <dbReference type="ChEBI" id="CHEBI:456216"/>
        <dbReference type="EC" id="2.7.4.9"/>
    </reaction>
</comment>
<protein>
    <recommendedName>
        <fullName evidence="3 10">Thymidylate kinase</fullName>
        <ecNumber evidence="2 10">2.7.4.9</ecNumber>
    </recommendedName>
    <alternativeName>
        <fullName evidence="10">dTMP kinase</fullName>
    </alternativeName>
</protein>
<comment type="function">
    <text evidence="10">Phosphorylation of dTMP to form dTDP in both de novo and salvage pathways of dTTP synthesis.</text>
</comment>
<comment type="caution">
    <text evidence="12">The sequence shown here is derived from an EMBL/GenBank/DDBJ whole genome shotgun (WGS) entry which is preliminary data.</text>
</comment>
<evidence type="ECO:0000256" key="7">
    <source>
        <dbReference type="ARBA" id="ARBA00022777"/>
    </source>
</evidence>
<evidence type="ECO:0000256" key="4">
    <source>
        <dbReference type="ARBA" id="ARBA00022679"/>
    </source>
</evidence>
<gene>
    <name evidence="12" type="primary">tmk_1</name>
    <name evidence="10" type="synonym">tmk</name>
    <name evidence="12" type="ORF">ACRB68_16330</name>
</gene>
<dbReference type="AlphaFoldDB" id="A0A7K0BR01"/>
<dbReference type="NCBIfam" id="TIGR00041">
    <property type="entry name" value="DTMP_kinase"/>
    <property type="match status" value="1"/>
</dbReference>
<keyword evidence="4 10" id="KW-0808">Transferase</keyword>
<comment type="caution">
    <text evidence="10">Lacks conserved residue(s) required for the propagation of feature annotation.</text>
</comment>
<dbReference type="GO" id="GO:0006233">
    <property type="term" value="P:dTDP biosynthetic process"/>
    <property type="evidence" value="ECO:0007669"/>
    <property type="project" value="InterPro"/>
</dbReference>
<dbReference type="InterPro" id="IPR039430">
    <property type="entry name" value="Thymidylate_kin-like_dom"/>
</dbReference>
<dbReference type="InterPro" id="IPR027417">
    <property type="entry name" value="P-loop_NTPase"/>
</dbReference>
<proteinExistence type="inferred from homology"/>
<evidence type="ECO:0000256" key="8">
    <source>
        <dbReference type="ARBA" id="ARBA00022840"/>
    </source>
</evidence>
<keyword evidence="8 10" id="KW-0067">ATP-binding</keyword>
<sequence length="213" mass="22517">MTAPDHAQARCSEGRRGLLVSLDGPGGAGKTTLAAAITARLHRDGIAATHTTQPSHGPIGQLARAGTHQYRGLTLACLVAADRYHHLDTQIRPALAAGHIVICDRYTPSSHVLQVLDGVDPAFVALLNQHADPPDLAVILTCDPGELTRRLTARGSHGRFEDDPGLPALEATAYRRVIDRLTCPALVLDSTDSDTRSLTTQVVNAIKALPSAP</sequence>
<evidence type="ECO:0000259" key="11">
    <source>
        <dbReference type="Pfam" id="PF02223"/>
    </source>
</evidence>
<dbReference type="GO" id="GO:0005829">
    <property type="term" value="C:cytosol"/>
    <property type="evidence" value="ECO:0007669"/>
    <property type="project" value="TreeGrafter"/>
</dbReference>
<evidence type="ECO:0000256" key="10">
    <source>
        <dbReference type="HAMAP-Rule" id="MF_00165"/>
    </source>
</evidence>
<reference evidence="12 13" key="1">
    <citation type="submission" date="2019-10" db="EMBL/GenBank/DDBJ databases">
        <title>Actinomadura rubteroloni sp. nov. and Actinomadura macrotermitis sp. nov., isolated from the gut of fungus growing-termite Macrotermes natalensis.</title>
        <authorList>
            <person name="Benndorf R."/>
            <person name="Martin K."/>
            <person name="Kuefner M."/>
            <person name="De Beer W."/>
            <person name="Kaster A.-K."/>
            <person name="Vollmers J."/>
            <person name="Poulsen M."/>
            <person name="Beemelmanns C."/>
        </authorList>
    </citation>
    <scope>NUCLEOTIDE SEQUENCE [LARGE SCALE GENOMIC DNA]</scope>
    <source>
        <strain evidence="12 13">RB68</strain>
    </source>
</reference>
<dbReference type="GO" id="GO:0005524">
    <property type="term" value="F:ATP binding"/>
    <property type="evidence" value="ECO:0007669"/>
    <property type="project" value="UniProtKB-UniRule"/>
</dbReference>